<evidence type="ECO:0000313" key="2">
    <source>
        <dbReference type="Proteomes" id="UP000683557"/>
    </source>
</evidence>
<keyword evidence="2" id="KW-1185">Reference proteome</keyword>
<dbReference type="Proteomes" id="UP000683557">
    <property type="component" value="Chromosome"/>
</dbReference>
<sequence>MSREPKARRLMPANNWLVLLVVVASFWLFSAVVTNFLERCQAVVAVVVPGDTAAQPDPLPRGARAAIEMLHAAAADRYRFSAGVAADGAMMQRLVEGAYPLVVADEARYLVRLEGEPSPVGCDALARRKGVALDLCR</sequence>
<dbReference type="RefSeq" id="WP_216801784.1">
    <property type="nucleotide sequence ID" value="NZ_CP076723.1"/>
</dbReference>
<name>A0ABX8JBC5_9BACT</name>
<organism evidence="1 2">
    <name type="scientific">Geomonas oryzisoli</name>
    <dbReference type="NCBI Taxonomy" id="2847992"/>
    <lineage>
        <taxon>Bacteria</taxon>
        <taxon>Pseudomonadati</taxon>
        <taxon>Thermodesulfobacteriota</taxon>
        <taxon>Desulfuromonadia</taxon>
        <taxon>Geobacterales</taxon>
        <taxon>Geobacteraceae</taxon>
        <taxon>Geomonas</taxon>
    </lineage>
</organism>
<protein>
    <submittedName>
        <fullName evidence="1">Uncharacterized protein</fullName>
    </submittedName>
</protein>
<evidence type="ECO:0000313" key="1">
    <source>
        <dbReference type="EMBL" id="QWV95083.1"/>
    </source>
</evidence>
<gene>
    <name evidence="1" type="ORF">KP004_07865</name>
</gene>
<accession>A0ABX8JBC5</accession>
<proteinExistence type="predicted"/>
<reference evidence="1 2" key="1">
    <citation type="submission" date="2021-06" db="EMBL/GenBank/DDBJ databases">
        <title>Gemonas diversity in paddy soil.</title>
        <authorList>
            <person name="Liu G."/>
        </authorList>
    </citation>
    <scope>NUCLEOTIDE SEQUENCE [LARGE SCALE GENOMIC DNA]</scope>
    <source>
        <strain evidence="1 2">RG10</strain>
    </source>
</reference>
<dbReference type="EMBL" id="CP076723">
    <property type="protein sequence ID" value="QWV95083.1"/>
    <property type="molecule type" value="Genomic_DNA"/>
</dbReference>